<feature type="transmembrane region" description="Helical" evidence="6">
    <location>
        <begin position="64"/>
        <end position="82"/>
    </location>
</feature>
<gene>
    <name evidence="7" type="ORF">HZF24_16735</name>
</gene>
<proteinExistence type="inferred from homology"/>
<dbReference type="CDD" id="cd00540">
    <property type="entry name" value="AAG"/>
    <property type="match status" value="1"/>
</dbReference>
<reference evidence="7" key="1">
    <citation type="submission" date="2020-07" db="EMBL/GenBank/DDBJ databases">
        <title>Genomic analysis of a strain of Sedimentibacter Hydroxybenzoicus DSM7310.</title>
        <authorList>
            <person name="Ma S."/>
        </authorList>
    </citation>
    <scope>NUCLEOTIDE SEQUENCE</scope>
    <source>
        <strain evidence="7">DSM 7310</strain>
    </source>
</reference>
<comment type="caution">
    <text evidence="7">The sequence shown here is derived from an EMBL/GenBank/DDBJ whole genome shotgun (WGS) entry which is preliminary data.</text>
</comment>
<dbReference type="GO" id="GO:0006284">
    <property type="term" value="P:base-excision repair"/>
    <property type="evidence" value="ECO:0007669"/>
    <property type="project" value="InterPro"/>
</dbReference>
<dbReference type="NCBIfam" id="NF002001">
    <property type="entry name" value="PRK00802.1-1"/>
    <property type="match status" value="1"/>
</dbReference>
<evidence type="ECO:0000313" key="7">
    <source>
        <dbReference type="EMBL" id="NYB75798.1"/>
    </source>
</evidence>
<keyword evidence="6" id="KW-0472">Membrane</keyword>
<keyword evidence="8" id="KW-1185">Reference proteome</keyword>
<evidence type="ECO:0000313" key="8">
    <source>
        <dbReference type="Proteomes" id="UP000611629"/>
    </source>
</evidence>
<dbReference type="EC" id="3.2.2.-" evidence="5"/>
<evidence type="ECO:0000256" key="4">
    <source>
        <dbReference type="ARBA" id="ARBA00023204"/>
    </source>
</evidence>
<organism evidence="7 8">
    <name type="scientific">Sedimentibacter hydroxybenzoicus DSM 7310</name>
    <dbReference type="NCBI Taxonomy" id="1123245"/>
    <lineage>
        <taxon>Bacteria</taxon>
        <taxon>Bacillati</taxon>
        <taxon>Bacillota</taxon>
        <taxon>Tissierellia</taxon>
        <taxon>Sedimentibacter</taxon>
    </lineage>
</organism>
<evidence type="ECO:0000256" key="5">
    <source>
        <dbReference type="HAMAP-Rule" id="MF_00527"/>
    </source>
</evidence>
<dbReference type="GO" id="GO:0003905">
    <property type="term" value="F:alkylbase DNA N-glycosylase activity"/>
    <property type="evidence" value="ECO:0007669"/>
    <property type="project" value="InterPro"/>
</dbReference>
<dbReference type="SUPFAM" id="SSF50486">
    <property type="entry name" value="FMT C-terminal domain-like"/>
    <property type="match status" value="1"/>
</dbReference>
<dbReference type="FunFam" id="3.10.300.10:FF:000001">
    <property type="entry name" value="Putative 3-methyladenine DNA glycosylase"/>
    <property type="match status" value="1"/>
</dbReference>
<dbReference type="Gene3D" id="3.10.300.10">
    <property type="entry name" value="Methylpurine-DNA glycosylase (MPG)"/>
    <property type="match status" value="1"/>
</dbReference>
<dbReference type="Pfam" id="PF02245">
    <property type="entry name" value="Pur_DNA_glyco"/>
    <property type="match status" value="1"/>
</dbReference>
<dbReference type="AlphaFoldDB" id="A0A974BMB5"/>
<comment type="similarity">
    <text evidence="1 5">Belongs to the DNA glycosylase MPG family.</text>
</comment>
<accession>A0A974BMB5</accession>
<dbReference type="EMBL" id="JACBNQ010000029">
    <property type="protein sequence ID" value="NYB75798.1"/>
    <property type="molecule type" value="Genomic_DNA"/>
</dbReference>
<dbReference type="NCBIfam" id="TIGR00567">
    <property type="entry name" value="3mg"/>
    <property type="match status" value="1"/>
</dbReference>
<keyword evidence="6" id="KW-1133">Transmembrane helix</keyword>
<evidence type="ECO:0000256" key="1">
    <source>
        <dbReference type="ARBA" id="ARBA00009232"/>
    </source>
</evidence>
<dbReference type="HAMAP" id="MF_00527">
    <property type="entry name" value="3MGH"/>
    <property type="match status" value="1"/>
</dbReference>
<keyword evidence="3 5" id="KW-0378">Hydrolase</keyword>
<dbReference type="Proteomes" id="UP000611629">
    <property type="component" value="Unassembled WGS sequence"/>
</dbReference>
<name>A0A974BMB5_SEDHY</name>
<dbReference type="RefSeq" id="WP_179239544.1">
    <property type="nucleotide sequence ID" value="NZ_JACBNQ010000029.1"/>
</dbReference>
<keyword evidence="4 5" id="KW-0234">DNA repair</keyword>
<keyword evidence="7" id="KW-0326">Glycosidase</keyword>
<dbReference type="PANTHER" id="PTHR10429">
    <property type="entry name" value="DNA-3-METHYLADENINE GLYCOSYLASE"/>
    <property type="match status" value="1"/>
</dbReference>
<evidence type="ECO:0000256" key="3">
    <source>
        <dbReference type="ARBA" id="ARBA00022801"/>
    </source>
</evidence>
<dbReference type="InterPro" id="IPR011034">
    <property type="entry name" value="Formyl_transferase-like_C_sf"/>
</dbReference>
<dbReference type="InterPro" id="IPR036995">
    <property type="entry name" value="MPG_sf"/>
</dbReference>
<dbReference type="GO" id="GO:0003677">
    <property type="term" value="F:DNA binding"/>
    <property type="evidence" value="ECO:0007669"/>
    <property type="project" value="InterPro"/>
</dbReference>
<keyword evidence="2 5" id="KW-0227">DNA damage</keyword>
<dbReference type="InterPro" id="IPR003180">
    <property type="entry name" value="MPG"/>
</dbReference>
<evidence type="ECO:0000256" key="6">
    <source>
        <dbReference type="SAM" id="Phobius"/>
    </source>
</evidence>
<keyword evidence="6" id="KW-0812">Transmembrane</keyword>
<sequence>MMLDRNFYDRDARIVGQDLIGKIIVRRYDDKIIKVRINETEAYVAEIDKASHAYGNKITPRTKIMFGLPGFTYVYFIYGMYYCMNFVTEKEGTCSAVLIRGAEPVENIELMSLNRYKKTYNGLSKYQIKNLLNGPGKLCKALNISKEHNGTDLIGNEIYVEDDGFSDFIVEKSKRINIDYAEEARDFLWRYTMLKNS</sequence>
<protein>
    <recommendedName>
        <fullName evidence="5">Putative 3-methyladenine DNA glycosylase</fullName>
        <ecNumber evidence="5">3.2.2.-</ecNumber>
    </recommendedName>
</protein>
<dbReference type="PANTHER" id="PTHR10429:SF0">
    <property type="entry name" value="DNA-3-METHYLADENINE GLYCOSYLASE"/>
    <property type="match status" value="1"/>
</dbReference>
<evidence type="ECO:0000256" key="2">
    <source>
        <dbReference type="ARBA" id="ARBA00022763"/>
    </source>
</evidence>